<evidence type="ECO:0000256" key="7">
    <source>
        <dbReference type="ARBA" id="ARBA00023033"/>
    </source>
</evidence>
<dbReference type="InterPro" id="IPR002938">
    <property type="entry name" value="FAD-bd"/>
</dbReference>
<comment type="pathway">
    <text evidence="2">Cofactor biosynthesis; ubiquinone biosynthesis.</text>
</comment>
<proteinExistence type="inferred from homology"/>
<comment type="cofactor">
    <cofactor evidence="1">
        <name>FAD</name>
        <dbReference type="ChEBI" id="CHEBI:57692"/>
    </cofactor>
</comment>
<dbReference type="PRINTS" id="PR00420">
    <property type="entry name" value="RNGMNOXGNASE"/>
</dbReference>
<dbReference type="InterPro" id="IPR036188">
    <property type="entry name" value="FAD/NAD-bd_sf"/>
</dbReference>
<dbReference type="InterPro" id="IPR018168">
    <property type="entry name" value="Ubi_Hdrlase_CS"/>
</dbReference>
<keyword evidence="7" id="KW-0503">Monooxygenase</keyword>
<comment type="similarity">
    <text evidence="3">Belongs to the UbiH/COQ6 family.</text>
</comment>
<keyword evidence="6" id="KW-0560">Oxidoreductase</keyword>
<dbReference type="EMBL" id="FOEG01000013">
    <property type="protein sequence ID" value="SEP15786.1"/>
    <property type="molecule type" value="Genomic_DNA"/>
</dbReference>
<keyword evidence="4" id="KW-0285">Flavoprotein</keyword>
<dbReference type="PANTHER" id="PTHR43876">
    <property type="entry name" value="UBIQUINONE BIOSYNTHESIS MONOOXYGENASE COQ6, MITOCHONDRIAL"/>
    <property type="match status" value="1"/>
</dbReference>
<keyword evidence="5" id="KW-0274">FAD</keyword>
<evidence type="ECO:0000256" key="5">
    <source>
        <dbReference type="ARBA" id="ARBA00022827"/>
    </source>
</evidence>
<sequence>MAEQRTDVIIIGGGMVGLTLAAGLADTGFTVAVVEARQPPPWDEAHTSNRVSAITHTSRRILDRLGAWDAIVGRRASPFEAIRAWDAAGHPGVTFHAADRGEAWLGHIVENTLIQDALREAVGRRAGVALYCPVAVDDLHTGDDAVTVRLEDGRRLRGGLLVGADGASSMVREHAGIPVRERDYGQRGIVATITTEQHHGAVARQRFLPEGPLALLPLVDGRCSIVWSAENARATELQALSDKEFNTAMTAASEAVLGQVTASVDRAAFPLRRLHAESYVAPRVALVGDAAHVIHPLAGQGVNLGFLDAAALVDVMAAARERGRDPAGYGVLRRYARWRRGDNLLMQSAMDGFHWLFSNDDPWRSLLRNAGLGVTDRLSPAKALFVDQAVGHRGDLPSLACR</sequence>
<evidence type="ECO:0000256" key="3">
    <source>
        <dbReference type="ARBA" id="ARBA00005349"/>
    </source>
</evidence>
<evidence type="ECO:0000256" key="1">
    <source>
        <dbReference type="ARBA" id="ARBA00001974"/>
    </source>
</evidence>
<reference evidence="10 11" key="1">
    <citation type="submission" date="2016-10" db="EMBL/GenBank/DDBJ databases">
        <authorList>
            <person name="de Groot N.N."/>
        </authorList>
    </citation>
    <scope>NUCLEOTIDE SEQUENCE [LARGE SCALE GENOMIC DNA]</scope>
    <source>
        <strain evidence="10 11">CGMCC 1.6291</strain>
    </source>
</reference>
<evidence type="ECO:0000259" key="9">
    <source>
        <dbReference type="Pfam" id="PF01494"/>
    </source>
</evidence>
<dbReference type="SUPFAM" id="SSF51905">
    <property type="entry name" value="FAD/NAD(P)-binding domain"/>
    <property type="match status" value="1"/>
</dbReference>
<evidence type="ECO:0000256" key="4">
    <source>
        <dbReference type="ARBA" id="ARBA00022630"/>
    </source>
</evidence>
<evidence type="ECO:0000313" key="11">
    <source>
        <dbReference type="Proteomes" id="UP000199657"/>
    </source>
</evidence>
<protein>
    <submittedName>
        <fullName evidence="10">2-octaprenylphenol hydroxylase</fullName>
    </submittedName>
</protein>
<evidence type="ECO:0000313" key="10">
    <source>
        <dbReference type="EMBL" id="SEP15786.1"/>
    </source>
</evidence>
<dbReference type="GO" id="GO:0071949">
    <property type="term" value="F:FAD binding"/>
    <property type="evidence" value="ECO:0007669"/>
    <property type="project" value="InterPro"/>
</dbReference>
<dbReference type="Pfam" id="PF01494">
    <property type="entry name" value="FAD_binding_3"/>
    <property type="match status" value="1"/>
</dbReference>
<dbReference type="GO" id="GO:0006744">
    <property type="term" value="P:ubiquinone biosynthetic process"/>
    <property type="evidence" value="ECO:0007669"/>
    <property type="project" value="UniProtKB-UniPathway"/>
</dbReference>
<keyword evidence="11" id="KW-1185">Reference proteome</keyword>
<dbReference type="AlphaFoldDB" id="A0A1H8VK52"/>
<gene>
    <name evidence="10" type="ORF">SAMN04488052_11326</name>
</gene>
<dbReference type="GO" id="GO:0110142">
    <property type="term" value="C:ubiquinone biosynthesis complex"/>
    <property type="evidence" value="ECO:0007669"/>
    <property type="project" value="UniProtKB-ARBA"/>
</dbReference>
<feature type="domain" description="FAD-binding" evidence="9">
    <location>
        <begin position="5"/>
        <end position="320"/>
    </location>
</feature>
<evidence type="ECO:0000256" key="6">
    <source>
        <dbReference type="ARBA" id="ARBA00023002"/>
    </source>
</evidence>
<accession>A0A1H8VK52</accession>
<dbReference type="Gene3D" id="3.50.50.60">
    <property type="entry name" value="FAD/NAD(P)-binding domain"/>
    <property type="match status" value="2"/>
</dbReference>
<evidence type="ECO:0000256" key="8">
    <source>
        <dbReference type="ARBA" id="ARBA00065734"/>
    </source>
</evidence>
<organism evidence="10 11">
    <name type="scientific">Aquisalimonas asiatica</name>
    <dbReference type="NCBI Taxonomy" id="406100"/>
    <lineage>
        <taxon>Bacteria</taxon>
        <taxon>Pseudomonadati</taxon>
        <taxon>Pseudomonadota</taxon>
        <taxon>Gammaproteobacteria</taxon>
        <taxon>Chromatiales</taxon>
        <taxon>Ectothiorhodospiraceae</taxon>
        <taxon>Aquisalimonas</taxon>
    </lineage>
</organism>
<dbReference type="PANTHER" id="PTHR43876:SF7">
    <property type="entry name" value="UBIQUINONE BIOSYNTHESIS MONOOXYGENASE COQ6, MITOCHONDRIAL"/>
    <property type="match status" value="1"/>
</dbReference>
<dbReference type="UniPathway" id="UPA00232"/>
<dbReference type="GO" id="GO:0016705">
    <property type="term" value="F:oxidoreductase activity, acting on paired donors, with incorporation or reduction of molecular oxygen"/>
    <property type="evidence" value="ECO:0007669"/>
    <property type="project" value="InterPro"/>
</dbReference>
<dbReference type="InterPro" id="IPR051205">
    <property type="entry name" value="UbiH/COQ6_monooxygenase"/>
</dbReference>
<evidence type="ECO:0000256" key="2">
    <source>
        <dbReference type="ARBA" id="ARBA00004749"/>
    </source>
</evidence>
<dbReference type="InterPro" id="IPR010971">
    <property type="entry name" value="UbiH/COQ6"/>
</dbReference>
<dbReference type="NCBIfam" id="TIGR01988">
    <property type="entry name" value="Ubi-OHases"/>
    <property type="match status" value="1"/>
</dbReference>
<dbReference type="GO" id="GO:0004497">
    <property type="term" value="F:monooxygenase activity"/>
    <property type="evidence" value="ECO:0007669"/>
    <property type="project" value="UniProtKB-KW"/>
</dbReference>
<dbReference type="OrthoDB" id="9769565at2"/>
<dbReference type="PROSITE" id="PS01304">
    <property type="entry name" value="UBIH"/>
    <property type="match status" value="1"/>
</dbReference>
<comment type="subunit">
    <text evidence="8">Component of the Ubi complex metabolon, which regroups five ubiquinone biosynthesis proteins (UbiE, UbiF, UbiG, UbiH and UbiI) and two accessory factors (UbiK and the lipid-binding protein UbiJ).</text>
</comment>
<dbReference type="STRING" id="406100.SAMN04488052_11326"/>
<name>A0A1H8VK52_9GAMM</name>
<dbReference type="Proteomes" id="UP000199657">
    <property type="component" value="Unassembled WGS sequence"/>
</dbReference>
<dbReference type="RefSeq" id="WP_091646185.1">
    <property type="nucleotide sequence ID" value="NZ_FOEG01000013.1"/>
</dbReference>
<dbReference type="FunFam" id="3.50.50.60:FF:000021">
    <property type="entry name" value="Ubiquinone biosynthesis monooxygenase COQ6"/>
    <property type="match status" value="1"/>
</dbReference>